<dbReference type="EMBL" id="CAJVPI010001428">
    <property type="protein sequence ID" value="CAG8612304.1"/>
    <property type="molecule type" value="Genomic_DNA"/>
</dbReference>
<dbReference type="InterPro" id="IPR008011">
    <property type="entry name" value="Complex1_LYR_dom"/>
</dbReference>
<dbReference type="AlphaFoldDB" id="A0A9N9CS43"/>
<evidence type="ECO:0000259" key="1">
    <source>
        <dbReference type="Pfam" id="PF05347"/>
    </source>
</evidence>
<dbReference type="Proteomes" id="UP000789739">
    <property type="component" value="Unassembled WGS sequence"/>
</dbReference>
<reference evidence="2" key="1">
    <citation type="submission" date="2021-06" db="EMBL/GenBank/DDBJ databases">
        <authorList>
            <person name="Kallberg Y."/>
            <person name="Tangrot J."/>
            <person name="Rosling A."/>
        </authorList>
    </citation>
    <scope>NUCLEOTIDE SEQUENCE</scope>
    <source>
        <strain evidence="2">BR232B</strain>
    </source>
</reference>
<sequence>MRSKAEILSLYRTLVRAGDASVLHSRPAVYDVRRRLRQAFEEYRYVDDEKEQEDLFERGKNTEKLFKIAARRGGPEHKSIVNLCEMAFLDKLYARRPPYGNRRMKQYENQLHKESMNMYKRTLKMANDELRLGLR</sequence>
<gene>
    <name evidence="2" type="ORF">PBRASI_LOCUS8240</name>
</gene>
<dbReference type="OrthoDB" id="190098at2759"/>
<name>A0A9N9CS43_9GLOM</name>
<keyword evidence="3" id="KW-1185">Reference proteome</keyword>
<evidence type="ECO:0000313" key="2">
    <source>
        <dbReference type="EMBL" id="CAG8612304.1"/>
    </source>
</evidence>
<accession>A0A9N9CS43</accession>
<proteinExistence type="predicted"/>
<dbReference type="Pfam" id="PF05347">
    <property type="entry name" value="Complex1_LYR"/>
    <property type="match status" value="1"/>
</dbReference>
<protein>
    <submittedName>
        <fullName evidence="2">6182_t:CDS:1</fullName>
    </submittedName>
</protein>
<feature type="domain" description="Complex 1 LYR protein" evidence="1">
    <location>
        <begin position="6"/>
        <end position="61"/>
    </location>
</feature>
<organism evidence="2 3">
    <name type="scientific">Paraglomus brasilianum</name>
    <dbReference type="NCBI Taxonomy" id="144538"/>
    <lineage>
        <taxon>Eukaryota</taxon>
        <taxon>Fungi</taxon>
        <taxon>Fungi incertae sedis</taxon>
        <taxon>Mucoromycota</taxon>
        <taxon>Glomeromycotina</taxon>
        <taxon>Glomeromycetes</taxon>
        <taxon>Paraglomerales</taxon>
        <taxon>Paraglomeraceae</taxon>
        <taxon>Paraglomus</taxon>
    </lineage>
</organism>
<comment type="caution">
    <text evidence="2">The sequence shown here is derived from an EMBL/GenBank/DDBJ whole genome shotgun (WGS) entry which is preliminary data.</text>
</comment>
<evidence type="ECO:0000313" key="3">
    <source>
        <dbReference type="Proteomes" id="UP000789739"/>
    </source>
</evidence>